<dbReference type="EMBL" id="MU004323">
    <property type="protein sequence ID" value="KAF2657657.1"/>
    <property type="molecule type" value="Genomic_DNA"/>
</dbReference>
<evidence type="ECO:0000256" key="1">
    <source>
        <dbReference type="SAM" id="MobiDB-lite"/>
    </source>
</evidence>
<dbReference type="AlphaFoldDB" id="A0A6A6TEE2"/>
<keyword evidence="2" id="KW-1133">Transmembrane helix</keyword>
<feature type="transmembrane region" description="Helical" evidence="2">
    <location>
        <begin position="356"/>
        <end position="377"/>
    </location>
</feature>
<reference evidence="3" key="1">
    <citation type="journal article" date="2020" name="Stud. Mycol.">
        <title>101 Dothideomycetes genomes: a test case for predicting lifestyles and emergence of pathogens.</title>
        <authorList>
            <person name="Haridas S."/>
            <person name="Albert R."/>
            <person name="Binder M."/>
            <person name="Bloem J."/>
            <person name="Labutti K."/>
            <person name="Salamov A."/>
            <person name="Andreopoulos B."/>
            <person name="Baker S."/>
            <person name="Barry K."/>
            <person name="Bills G."/>
            <person name="Bluhm B."/>
            <person name="Cannon C."/>
            <person name="Castanera R."/>
            <person name="Culley D."/>
            <person name="Daum C."/>
            <person name="Ezra D."/>
            <person name="Gonzalez J."/>
            <person name="Henrissat B."/>
            <person name="Kuo A."/>
            <person name="Liang C."/>
            <person name="Lipzen A."/>
            <person name="Lutzoni F."/>
            <person name="Magnuson J."/>
            <person name="Mondo S."/>
            <person name="Nolan M."/>
            <person name="Ohm R."/>
            <person name="Pangilinan J."/>
            <person name="Park H.-J."/>
            <person name="Ramirez L."/>
            <person name="Alfaro M."/>
            <person name="Sun H."/>
            <person name="Tritt A."/>
            <person name="Yoshinaga Y."/>
            <person name="Zwiers L.-H."/>
            <person name="Turgeon B."/>
            <person name="Goodwin S."/>
            <person name="Spatafora J."/>
            <person name="Crous P."/>
            <person name="Grigoriev I."/>
        </authorList>
    </citation>
    <scope>NUCLEOTIDE SEQUENCE</scope>
    <source>
        <strain evidence="3">CBS 122681</strain>
    </source>
</reference>
<organism evidence="3 4">
    <name type="scientific">Lophiostoma macrostomum CBS 122681</name>
    <dbReference type="NCBI Taxonomy" id="1314788"/>
    <lineage>
        <taxon>Eukaryota</taxon>
        <taxon>Fungi</taxon>
        <taxon>Dikarya</taxon>
        <taxon>Ascomycota</taxon>
        <taxon>Pezizomycotina</taxon>
        <taxon>Dothideomycetes</taxon>
        <taxon>Pleosporomycetidae</taxon>
        <taxon>Pleosporales</taxon>
        <taxon>Lophiostomataceae</taxon>
        <taxon>Lophiostoma</taxon>
    </lineage>
</organism>
<dbReference type="Proteomes" id="UP000799324">
    <property type="component" value="Unassembled WGS sequence"/>
</dbReference>
<feature type="transmembrane region" description="Helical" evidence="2">
    <location>
        <begin position="249"/>
        <end position="269"/>
    </location>
</feature>
<keyword evidence="4" id="KW-1185">Reference proteome</keyword>
<feature type="transmembrane region" description="Helical" evidence="2">
    <location>
        <begin position="223"/>
        <end position="242"/>
    </location>
</feature>
<accession>A0A6A6TEE2</accession>
<feature type="region of interest" description="Disordered" evidence="1">
    <location>
        <begin position="416"/>
        <end position="489"/>
    </location>
</feature>
<proteinExistence type="predicted"/>
<evidence type="ECO:0000313" key="4">
    <source>
        <dbReference type="Proteomes" id="UP000799324"/>
    </source>
</evidence>
<feature type="transmembrane region" description="Helical" evidence="2">
    <location>
        <begin position="62"/>
        <end position="83"/>
    </location>
</feature>
<feature type="transmembrane region" description="Helical" evidence="2">
    <location>
        <begin position="289"/>
        <end position="307"/>
    </location>
</feature>
<evidence type="ECO:0000313" key="3">
    <source>
        <dbReference type="EMBL" id="KAF2657657.1"/>
    </source>
</evidence>
<feature type="transmembrane region" description="Helical" evidence="2">
    <location>
        <begin position="175"/>
        <end position="203"/>
    </location>
</feature>
<feature type="transmembrane region" description="Helical" evidence="2">
    <location>
        <begin position="144"/>
        <end position="163"/>
    </location>
</feature>
<evidence type="ECO:0000256" key="2">
    <source>
        <dbReference type="SAM" id="Phobius"/>
    </source>
</evidence>
<protein>
    <submittedName>
        <fullName evidence="3">Uncharacterized protein</fullName>
    </submittedName>
</protein>
<gene>
    <name evidence="3" type="ORF">K491DRAFT_594607</name>
</gene>
<name>A0A6A6TEE2_9PLEO</name>
<sequence length="531" mass="58135">MAPLDPNAVSKSNALPVAILATQAATVAALTVYLGRNIRRAARALPPTTGTRAQEPVRRRNVAIFSALAFLSLASVTTFSVAWRVLSYFEWAEKDIHEAPGSLWTGWYGTGDEGVGRWRLGDWWSDTDLATDTDIVAVASPEGLLYTGQHLVGLATSAMFMGIEGRRRNLPSKTIAAFILLGGIGSLGFALNLFFVTMLFTPFAVHDDASPRHDALFTPRPSVFYVPAIATLFVINYLPTLLTRESNVILLRVSYLAMPLVLALAPQIVPVVLGRQHTSKTAAHRSFVRAFHFLGIAALFLQLRMGFTTLMVNTPQRHYVVWDRLQHAIGRQPENRFLQGLNITAQRLKNVSGHPAISLLASDVAFTATGLLVWTFVRQLEIGDILENSWLSFLAPSRPERHVAFKEHIEETVHKVEGDEALPAITPRKRGRPKKNAPNDVDHTVSPPAGALRRSTRRRARSDIDSDAEDAYEPTTQTRRAVEETETDGAPVEEDFIAGGESTALALFLFFTGGLGQLAAGSLGAEVTRSE</sequence>
<keyword evidence="2" id="KW-0812">Transmembrane</keyword>
<dbReference type="OrthoDB" id="2126185at2759"/>
<keyword evidence="2" id="KW-0472">Membrane</keyword>
<feature type="transmembrane region" description="Helical" evidence="2">
    <location>
        <begin position="14"/>
        <end position="35"/>
    </location>
</feature>